<proteinExistence type="predicted"/>
<evidence type="ECO:0000256" key="3">
    <source>
        <dbReference type="ARBA" id="ARBA00023163"/>
    </source>
</evidence>
<dbReference type="PANTHER" id="PTHR30146">
    <property type="entry name" value="LACI-RELATED TRANSCRIPTIONAL REPRESSOR"/>
    <property type="match status" value="1"/>
</dbReference>
<dbReference type="Proteomes" id="UP001249291">
    <property type="component" value="Unassembled WGS sequence"/>
</dbReference>
<accession>A0ABU1HVD8</accession>
<evidence type="ECO:0000259" key="4">
    <source>
        <dbReference type="Pfam" id="PF00532"/>
    </source>
</evidence>
<dbReference type="Gene3D" id="3.40.50.2300">
    <property type="match status" value="2"/>
</dbReference>
<keyword evidence="1" id="KW-0805">Transcription regulation</keyword>
<dbReference type="CDD" id="cd06267">
    <property type="entry name" value="PBP1_LacI_sugar_binding-like"/>
    <property type="match status" value="1"/>
</dbReference>
<evidence type="ECO:0000313" key="5">
    <source>
        <dbReference type="EMBL" id="MDR6144013.1"/>
    </source>
</evidence>
<dbReference type="GO" id="GO:0003677">
    <property type="term" value="F:DNA binding"/>
    <property type="evidence" value="ECO:0007669"/>
    <property type="project" value="UniProtKB-KW"/>
</dbReference>
<evidence type="ECO:0000313" key="6">
    <source>
        <dbReference type="Proteomes" id="UP001249291"/>
    </source>
</evidence>
<name>A0ABU1HVD8_9MICO</name>
<dbReference type="RefSeq" id="WP_309693780.1">
    <property type="nucleotide sequence ID" value="NZ_JAVIZQ010000001.1"/>
</dbReference>
<evidence type="ECO:0000256" key="1">
    <source>
        <dbReference type="ARBA" id="ARBA00023015"/>
    </source>
</evidence>
<evidence type="ECO:0000256" key="2">
    <source>
        <dbReference type="ARBA" id="ARBA00023125"/>
    </source>
</evidence>
<protein>
    <submittedName>
        <fullName evidence="5">DNA-binding LacI/PurR family transcriptional regulator</fullName>
    </submittedName>
</protein>
<dbReference type="Pfam" id="PF00532">
    <property type="entry name" value="Peripla_BP_1"/>
    <property type="match status" value="1"/>
</dbReference>
<dbReference type="PANTHER" id="PTHR30146:SF109">
    <property type="entry name" value="HTH-TYPE TRANSCRIPTIONAL REGULATOR GALS"/>
    <property type="match status" value="1"/>
</dbReference>
<dbReference type="InterPro" id="IPR001761">
    <property type="entry name" value="Peripla_BP/Lac1_sug-bd_dom"/>
</dbReference>
<sequence length="275" mass="28901">MLLIRDGSSAFLGDSRLSKIVTTVNAALSAAHYQMMIVMVDTDEAAQRIVSLVNGGTADGVILVDISDDDPLMLSLSRSATPVVALHSLRGSADPMSLEADDTRNVLEITNMLTATGRRIICEIHGPYSAPISRLRHLGYRQARGDHYDESLVAVAADWSYAAGVAAMEALLERHPDIDGVVAAADSLAAGAIASLVASGKRVPDDVGVVAVRDLCEASESHSMPPTVPLGAMGLGSAVAEILLKMISAQGEADGHDPIPSTVTWREPAGYLRHK</sequence>
<keyword evidence="2 5" id="KW-0238">DNA-binding</keyword>
<reference evidence="5 6" key="1">
    <citation type="submission" date="2023-08" db="EMBL/GenBank/DDBJ databases">
        <title>Functional and genomic diversity of the sorghum phyllosphere microbiome.</title>
        <authorList>
            <person name="Shade A."/>
        </authorList>
    </citation>
    <scope>NUCLEOTIDE SEQUENCE [LARGE SCALE GENOMIC DNA]</scope>
    <source>
        <strain evidence="5 6">SORGH_AS_0445</strain>
    </source>
</reference>
<keyword evidence="3" id="KW-0804">Transcription</keyword>
<organism evidence="5 6">
    <name type="scientific">Microbacterium foliorum</name>
    <dbReference type="NCBI Taxonomy" id="104336"/>
    <lineage>
        <taxon>Bacteria</taxon>
        <taxon>Bacillati</taxon>
        <taxon>Actinomycetota</taxon>
        <taxon>Actinomycetes</taxon>
        <taxon>Micrococcales</taxon>
        <taxon>Microbacteriaceae</taxon>
        <taxon>Microbacterium</taxon>
    </lineage>
</organism>
<feature type="domain" description="Periplasmic binding protein/LacI sugar binding" evidence="4">
    <location>
        <begin position="18"/>
        <end position="253"/>
    </location>
</feature>
<keyword evidence="6" id="KW-1185">Reference proteome</keyword>
<dbReference type="EMBL" id="JAVIZQ010000001">
    <property type="protein sequence ID" value="MDR6144013.1"/>
    <property type="molecule type" value="Genomic_DNA"/>
</dbReference>
<comment type="caution">
    <text evidence="5">The sequence shown here is derived from an EMBL/GenBank/DDBJ whole genome shotgun (WGS) entry which is preliminary data.</text>
</comment>
<gene>
    <name evidence="5" type="ORF">QE375_003567</name>
</gene>
<dbReference type="SUPFAM" id="SSF53822">
    <property type="entry name" value="Periplasmic binding protein-like I"/>
    <property type="match status" value="1"/>
</dbReference>
<dbReference type="InterPro" id="IPR028082">
    <property type="entry name" value="Peripla_BP_I"/>
</dbReference>